<evidence type="ECO:0000256" key="1">
    <source>
        <dbReference type="SAM" id="Phobius"/>
    </source>
</evidence>
<keyword evidence="1" id="KW-0472">Membrane</keyword>
<proteinExistence type="predicted"/>
<dbReference type="EMBL" id="BK059105">
    <property type="protein sequence ID" value="DAE30837.1"/>
    <property type="molecule type" value="Genomic_DNA"/>
</dbReference>
<feature type="transmembrane region" description="Helical" evidence="1">
    <location>
        <begin position="6"/>
        <end position="24"/>
    </location>
</feature>
<organism evidence="2">
    <name type="scientific">virus sp. ctML55</name>
    <dbReference type="NCBI Taxonomy" id="2827627"/>
    <lineage>
        <taxon>Viruses</taxon>
    </lineage>
</organism>
<accession>A0A8S5RID6</accession>
<evidence type="ECO:0000313" key="2">
    <source>
        <dbReference type="EMBL" id="DAE30837.1"/>
    </source>
</evidence>
<feature type="transmembrane region" description="Helical" evidence="1">
    <location>
        <begin position="31"/>
        <end position="51"/>
    </location>
</feature>
<sequence length="71" mass="8879">MLPFIIYNWNTFLSQVISIFHIMFASMKSAFWNYIFLISFFYFWSVYRFWFTTIFKLFRLLSIEVSIFLKD</sequence>
<keyword evidence="1" id="KW-1133">Transmembrane helix</keyword>
<protein>
    <submittedName>
        <fullName evidence="2">Uncharacterized protein</fullName>
    </submittedName>
</protein>
<reference evidence="2" key="1">
    <citation type="journal article" date="2021" name="Proc. Natl. Acad. Sci. U.S.A.">
        <title>A Catalog of Tens of Thousands of Viruses from Human Metagenomes Reveals Hidden Associations with Chronic Diseases.</title>
        <authorList>
            <person name="Tisza M.J."/>
            <person name="Buck C.B."/>
        </authorList>
    </citation>
    <scope>NUCLEOTIDE SEQUENCE</scope>
    <source>
        <strain evidence="2">CtML55</strain>
    </source>
</reference>
<keyword evidence="1" id="KW-0812">Transmembrane</keyword>
<name>A0A8S5RID6_9VIRU</name>